<evidence type="ECO:0000313" key="12">
    <source>
        <dbReference type="EMBL" id="MCQ8240578.1"/>
    </source>
</evidence>
<evidence type="ECO:0000256" key="8">
    <source>
        <dbReference type="ARBA" id="ARBA00022842"/>
    </source>
</evidence>
<organism evidence="12 13">
    <name type="scientific">Rhizosaccharibacter radicis</name>
    <dbReference type="NCBI Taxonomy" id="2782605"/>
    <lineage>
        <taxon>Bacteria</taxon>
        <taxon>Pseudomonadati</taxon>
        <taxon>Pseudomonadota</taxon>
        <taxon>Alphaproteobacteria</taxon>
        <taxon>Acetobacterales</taxon>
        <taxon>Acetobacteraceae</taxon>
        <taxon>Rhizosaccharibacter</taxon>
    </lineage>
</organism>
<keyword evidence="7" id="KW-0378">Hydrolase</keyword>
<reference evidence="12 13" key="1">
    <citation type="submission" date="2022-06" db="EMBL/GenBank/DDBJ databases">
        <title>Rhizosaccharibacter gen. nov. sp. nov. KSS12, endophytic bacteria isolated from sugarcane.</title>
        <authorList>
            <person name="Pitiwittayakul N."/>
        </authorList>
    </citation>
    <scope>NUCLEOTIDE SEQUENCE [LARGE SCALE GENOMIC DNA]</scope>
    <source>
        <strain evidence="12 13">KSS12</strain>
    </source>
</reference>
<dbReference type="RefSeq" id="WP_422919327.1">
    <property type="nucleotide sequence ID" value="NZ_JAMZEJ010000004.1"/>
</dbReference>
<feature type="domain" description="S1 motif" evidence="11">
    <location>
        <begin position="50"/>
        <end position="113"/>
    </location>
</feature>
<dbReference type="InterPro" id="IPR019307">
    <property type="entry name" value="RNA-bd_AU-1/RNase_E/G"/>
</dbReference>
<keyword evidence="8" id="KW-0460">Magnesium</keyword>
<evidence type="ECO:0000313" key="13">
    <source>
        <dbReference type="Proteomes" id="UP001524547"/>
    </source>
</evidence>
<keyword evidence="13" id="KW-1185">Reference proteome</keyword>
<accession>A0ABT1VW68</accession>
<evidence type="ECO:0000259" key="11">
    <source>
        <dbReference type="PROSITE" id="PS50126"/>
    </source>
</evidence>
<name>A0ABT1VW68_9PROT</name>
<keyword evidence="4" id="KW-0540">Nuclease</keyword>
<dbReference type="EMBL" id="JAMZEJ010000004">
    <property type="protein sequence ID" value="MCQ8240578.1"/>
    <property type="molecule type" value="Genomic_DNA"/>
</dbReference>
<keyword evidence="3" id="KW-0997">Cell inner membrane</keyword>
<evidence type="ECO:0000256" key="5">
    <source>
        <dbReference type="ARBA" id="ARBA00022723"/>
    </source>
</evidence>
<keyword evidence="5" id="KW-0479">Metal-binding</keyword>
<dbReference type="Pfam" id="PF10150">
    <property type="entry name" value="RNase_E_G"/>
    <property type="match status" value="1"/>
</dbReference>
<dbReference type="PANTHER" id="PTHR30001">
    <property type="entry name" value="RIBONUCLEASE"/>
    <property type="match status" value="1"/>
</dbReference>
<sequence>MATADAPRPAPPPARILAACRPGEIRIALLAGDALQEYSLWRPGSPDGLGDIHRGRVDHVAPTLGGAFVALGGGLQGFLPLPGDASGVGNGDPLLVRVIRSAQNDKGPRLSLLPEAEKGALELRGAPALLRAGPDPLTTLVGAHPEAPVIVDDPAVAARLHPLAGGRVSVAARAYDDELESQAAALAEPEIALPGGMRASIQPTRALVAIDMDMASLGGDRRPAAQAQMAANRRALPALLHQLRLRNLSGAIVLDLAGLSSRKRRALSADIEAALARDPAGPRFLGFTALGLAEIVRPRGRPPLHELLGTSHARALDALEAALGEELAHPGATVRIAAGAAVLAALEADAAARSDFQRRAGRSAVLRLDPGLPTDAWRLDREAGSFPR</sequence>
<keyword evidence="10" id="KW-0472">Membrane</keyword>
<evidence type="ECO:0000256" key="6">
    <source>
        <dbReference type="ARBA" id="ARBA00022759"/>
    </source>
</evidence>
<evidence type="ECO:0000256" key="10">
    <source>
        <dbReference type="ARBA" id="ARBA00023136"/>
    </source>
</evidence>
<gene>
    <name evidence="12" type="ORF">NFI88_06930</name>
</gene>
<keyword evidence="9" id="KW-0694">RNA-binding</keyword>
<dbReference type="SMART" id="SM00316">
    <property type="entry name" value="S1"/>
    <property type="match status" value="1"/>
</dbReference>
<evidence type="ECO:0000256" key="4">
    <source>
        <dbReference type="ARBA" id="ARBA00022722"/>
    </source>
</evidence>
<proteinExistence type="predicted"/>
<evidence type="ECO:0000256" key="9">
    <source>
        <dbReference type="ARBA" id="ARBA00022884"/>
    </source>
</evidence>
<evidence type="ECO:0000256" key="2">
    <source>
        <dbReference type="ARBA" id="ARBA00022475"/>
    </source>
</evidence>
<dbReference type="Proteomes" id="UP001524547">
    <property type="component" value="Unassembled WGS sequence"/>
</dbReference>
<comment type="cofactor">
    <cofactor evidence="1">
        <name>Mg(2+)</name>
        <dbReference type="ChEBI" id="CHEBI:18420"/>
    </cofactor>
</comment>
<comment type="caution">
    <text evidence="12">The sequence shown here is derived from an EMBL/GenBank/DDBJ whole genome shotgun (WGS) entry which is preliminary data.</text>
</comment>
<evidence type="ECO:0000256" key="7">
    <source>
        <dbReference type="ARBA" id="ARBA00022801"/>
    </source>
</evidence>
<dbReference type="PANTHER" id="PTHR30001:SF1">
    <property type="entry name" value="RIBONUCLEASE E_G-LIKE PROTEIN, CHLOROPLASTIC"/>
    <property type="match status" value="1"/>
</dbReference>
<protein>
    <submittedName>
        <fullName evidence="12">Ribonuclease E/G</fullName>
    </submittedName>
</protein>
<dbReference type="SUPFAM" id="SSF50249">
    <property type="entry name" value="Nucleic acid-binding proteins"/>
    <property type="match status" value="1"/>
</dbReference>
<evidence type="ECO:0000256" key="3">
    <source>
        <dbReference type="ARBA" id="ARBA00022519"/>
    </source>
</evidence>
<keyword evidence="6" id="KW-0255">Endonuclease</keyword>
<evidence type="ECO:0000256" key="1">
    <source>
        <dbReference type="ARBA" id="ARBA00001946"/>
    </source>
</evidence>
<keyword evidence="2" id="KW-1003">Cell membrane</keyword>
<dbReference type="InterPro" id="IPR003029">
    <property type="entry name" value="S1_domain"/>
</dbReference>
<dbReference type="PROSITE" id="PS50126">
    <property type="entry name" value="S1"/>
    <property type="match status" value="1"/>
</dbReference>
<dbReference type="InterPro" id="IPR004659">
    <property type="entry name" value="RNase_E/G"/>
</dbReference>
<dbReference type="InterPro" id="IPR012340">
    <property type="entry name" value="NA-bd_OB-fold"/>
</dbReference>